<evidence type="ECO:0000256" key="4">
    <source>
        <dbReference type="ARBA" id="ARBA00023136"/>
    </source>
</evidence>
<evidence type="ECO:0000256" key="5">
    <source>
        <dbReference type="ARBA" id="ARBA00038359"/>
    </source>
</evidence>
<dbReference type="AlphaFoldDB" id="A0A4P7NV28"/>
<evidence type="ECO:0000313" key="9">
    <source>
        <dbReference type="Proteomes" id="UP000294847"/>
    </source>
</evidence>
<keyword evidence="3 6" id="KW-1133">Transmembrane helix</keyword>
<feature type="transmembrane region" description="Helical" evidence="6">
    <location>
        <begin position="129"/>
        <end position="154"/>
    </location>
</feature>
<comment type="subcellular location">
    <subcellularLocation>
        <location evidence="1">Membrane</location>
        <topology evidence="1">Multi-pass membrane protein</topology>
    </subcellularLocation>
</comment>
<keyword evidence="2 6" id="KW-0812">Transmembrane</keyword>
<gene>
    <name evidence="8" type="ORF">PoMZ_13432</name>
</gene>
<evidence type="ECO:0000256" key="1">
    <source>
        <dbReference type="ARBA" id="ARBA00004141"/>
    </source>
</evidence>
<reference evidence="8 9" key="1">
    <citation type="journal article" date="2019" name="Mol. Biol. Evol.">
        <title>Blast fungal genomes show frequent chromosomal changes, gene gains and losses, and effector gene turnover.</title>
        <authorList>
            <person name="Gomez Luciano L.B."/>
            <person name="Jason Tsai I."/>
            <person name="Chuma I."/>
            <person name="Tosa Y."/>
            <person name="Chen Y.H."/>
            <person name="Li J.Y."/>
            <person name="Li M.Y."/>
            <person name="Jade Lu M.Y."/>
            <person name="Nakayashiki H."/>
            <person name="Li W.H."/>
        </authorList>
    </citation>
    <scope>NUCLEOTIDE SEQUENCE [LARGE SCALE GENOMIC DNA]</scope>
    <source>
        <strain evidence="8">MZ5-1-6</strain>
    </source>
</reference>
<dbReference type="PANTHER" id="PTHR33048">
    <property type="entry name" value="PTH11-LIKE INTEGRAL MEMBRANE PROTEIN (AFU_ORTHOLOGUE AFUA_5G11245)"/>
    <property type="match status" value="1"/>
</dbReference>
<evidence type="ECO:0000256" key="2">
    <source>
        <dbReference type="ARBA" id="ARBA00022692"/>
    </source>
</evidence>
<feature type="transmembrane region" description="Helical" evidence="6">
    <location>
        <begin position="174"/>
        <end position="197"/>
    </location>
</feature>
<evidence type="ECO:0000313" key="8">
    <source>
        <dbReference type="EMBL" id="QBZ66455.1"/>
    </source>
</evidence>
<accession>A0A4P7NV28</accession>
<proteinExistence type="inferred from homology"/>
<dbReference type="GO" id="GO:0016020">
    <property type="term" value="C:membrane"/>
    <property type="evidence" value="ECO:0007669"/>
    <property type="project" value="UniProtKB-SubCell"/>
</dbReference>
<dbReference type="EMBL" id="CP034210">
    <property type="protein sequence ID" value="QBZ66455.1"/>
    <property type="molecule type" value="Genomic_DNA"/>
</dbReference>
<organism evidence="8 9">
    <name type="scientific">Pyricularia oryzae</name>
    <name type="common">Rice blast fungus</name>
    <name type="synonym">Magnaporthe oryzae</name>
    <dbReference type="NCBI Taxonomy" id="318829"/>
    <lineage>
        <taxon>Eukaryota</taxon>
        <taxon>Fungi</taxon>
        <taxon>Dikarya</taxon>
        <taxon>Ascomycota</taxon>
        <taxon>Pezizomycotina</taxon>
        <taxon>Sordariomycetes</taxon>
        <taxon>Sordariomycetidae</taxon>
        <taxon>Magnaporthales</taxon>
        <taxon>Pyriculariaceae</taxon>
        <taxon>Pyricularia</taxon>
    </lineage>
</organism>
<dbReference type="InterPro" id="IPR052337">
    <property type="entry name" value="SAT4-like"/>
</dbReference>
<dbReference type="PANTHER" id="PTHR33048:SF55">
    <property type="entry name" value="INTEGRAL MEMBRANE PROTEIN"/>
    <property type="match status" value="1"/>
</dbReference>
<keyword evidence="4 6" id="KW-0472">Membrane</keyword>
<comment type="similarity">
    <text evidence="5">Belongs to the SAT4 family.</text>
</comment>
<dbReference type="Pfam" id="PF20684">
    <property type="entry name" value="Fung_rhodopsin"/>
    <property type="match status" value="1"/>
</dbReference>
<evidence type="ECO:0000256" key="6">
    <source>
        <dbReference type="SAM" id="Phobius"/>
    </source>
</evidence>
<feature type="transmembrane region" description="Helical" evidence="6">
    <location>
        <begin position="250"/>
        <end position="269"/>
    </location>
</feature>
<feature type="transmembrane region" description="Helical" evidence="6">
    <location>
        <begin position="53"/>
        <end position="73"/>
    </location>
</feature>
<feature type="transmembrane region" description="Helical" evidence="6">
    <location>
        <begin position="20"/>
        <end position="41"/>
    </location>
</feature>
<feature type="transmembrane region" description="Helical" evidence="6">
    <location>
        <begin position="103"/>
        <end position="122"/>
    </location>
</feature>
<feature type="transmembrane region" description="Helical" evidence="6">
    <location>
        <begin position="209"/>
        <end position="230"/>
    </location>
</feature>
<evidence type="ECO:0000256" key="3">
    <source>
        <dbReference type="ARBA" id="ARBA00022989"/>
    </source>
</evidence>
<feature type="domain" description="Rhodopsin" evidence="7">
    <location>
        <begin position="37"/>
        <end position="275"/>
    </location>
</feature>
<name>A0A4P7NV28_PYROR</name>
<dbReference type="InterPro" id="IPR049326">
    <property type="entry name" value="Rhodopsin_dom_fungi"/>
</dbReference>
<sequence length="324" mass="35946">MGPYGMGFPADGDDNNGWKLYILSLITIISAGVFVVLRLWTRIASSQTGWDDAAVVASWIMSLLVSVIMQLAIENGYGKHKADLPTAHVRSALKLFFLAQTPYKISVCFNKVAAILLYLRIFVSSRFRLAAFSVMAVIVAWSIGGVAATIWQCVPVAGAWDKSVKARCIDSDKFWVAYAVMNILTDVMVLALPIPSILGLQHLSRRDKLMLCCVFLLGGFVTVTSILRTTSVQNSLKNKEDNTFNFIDRGMWTLLEINLGIISACLLVMKQPLARFWPSFFRSRGRSAPVEMLPSSENLTLARVEGVEVTPSSSHQRGWRDHPR</sequence>
<evidence type="ECO:0000259" key="7">
    <source>
        <dbReference type="Pfam" id="PF20684"/>
    </source>
</evidence>
<protein>
    <recommendedName>
        <fullName evidence="7">Rhodopsin domain-containing protein</fullName>
    </recommendedName>
</protein>
<dbReference type="Proteomes" id="UP000294847">
    <property type="component" value="Chromosome 7"/>
</dbReference>